<dbReference type="InterPro" id="IPR006630">
    <property type="entry name" value="La_HTH"/>
</dbReference>
<gene>
    <name evidence="5" type="ORF">HNAJ_LOCUS5160</name>
</gene>
<dbReference type="Pfam" id="PF05383">
    <property type="entry name" value="La"/>
    <property type="match status" value="1"/>
</dbReference>
<evidence type="ECO:0000313" key="5">
    <source>
        <dbReference type="EMBL" id="VDO01020.1"/>
    </source>
</evidence>
<sequence>MLGLETDSTMTLVKHEVEVNNQSAVIERKKRVWQEIPCSIKSEANANSVASCKADGAGLKIVNYGRQEMGFRNWSRHSRNKRRNRRMPNDGAWQEPARPKTEVTEEEKEIRKRSLIANQVDTSFLVPQPQQINQQQQHQQQDLNSTEQDQSKTGESDAAQMSQAPNQEEIEKPPDNVQQPSFTNVIVWNSVGLGFEPTYAPVGYFPVIAQQLDGIGIINRNLPISMNQEDICLSNELRYESMRVPLSELAEKIKENPDKVRAPKWFKEDKAVRSAIAPCVLPTSTHDEVVNAPLDRIVYIGDEIYLCLERGTNMPFLWFSNRAAYIRHHVRYYFSKSNLLEDSYLRDLFDANEGVCPFEKLIEFNRLKMVKTQVDDLMAYACLIENVEFAVDSSSSPIGYRLTIPLPEREIKNAPKADDGVSSTEITDANFVGCPEDSCPTANSDNISSSNDPSNFPPGVSNVSQCPAENVVDTSNEEINYDFLRTHRPLPIIDPITGEQILPENVSI</sequence>
<dbReference type="AlphaFoldDB" id="A0A0R3TDM3"/>
<dbReference type="PROSITE" id="PS50961">
    <property type="entry name" value="HTH_LA"/>
    <property type="match status" value="1"/>
</dbReference>
<keyword evidence="6" id="KW-1185">Reference proteome</keyword>
<evidence type="ECO:0000259" key="4">
    <source>
        <dbReference type="PROSITE" id="PS50961"/>
    </source>
</evidence>
<feature type="region of interest" description="Disordered" evidence="3">
    <location>
        <begin position="73"/>
        <end position="110"/>
    </location>
</feature>
<proteinExistence type="predicted"/>
<organism evidence="7">
    <name type="scientific">Rodentolepis nana</name>
    <name type="common">Dwarf tapeworm</name>
    <name type="synonym">Hymenolepis nana</name>
    <dbReference type="NCBI Taxonomy" id="102285"/>
    <lineage>
        <taxon>Eukaryota</taxon>
        <taxon>Metazoa</taxon>
        <taxon>Spiralia</taxon>
        <taxon>Lophotrochozoa</taxon>
        <taxon>Platyhelminthes</taxon>
        <taxon>Cestoda</taxon>
        <taxon>Eucestoda</taxon>
        <taxon>Cyclophyllidea</taxon>
        <taxon>Hymenolepididae</taxon>
        <taxon>Rodentolepis</taxon>
    </lineage>
</organism>
<feature type="compositionally biased region" description="Low complexity" evidence="3">
    <location>
        <begin position="443"/>
        <end position="454"/>
    </location>
</feature>
<dbReference type="Gene3D" id="1.10.10.10">
    <property type="entry name" value="Winged helix-like DNA-binding domain superfamily/Winged helix DNA-binding domain"/>
    <property type="match status" value="1"/>
</dbReference>
<feature type="region of interest" description="Disordered" evidence="3">
    <location>
        <begin position="442"/>
        <end position="463"/>
    </location>
</feature>
<dbReference type="EMBL" id="UZAE01004136">
    <property type="protein sequence ID" value="VDO01020.1"/>
    <property type="molecule type" value="Genomic_DNA"/>
</dbReference>
<reference evidence="5 6" key="2">
    <citation type="submission" date="2018-11" db="EMBL/GenBank/DDBJ databases">
        <authorList>
            <consortium name="Pathogen Informatics"/>
        </authorList>
    </citation>
    <scope>NUCLEOTIDE SEQUENCE [LARGE SCALE GENOMIC DNA]</scope>
</reference>
<keyword evidence="1 2" id="KW-0694">RNA-binding</keyword>
<dbReference type="InterPro" id="IPR036388">
    <property type="entry name" value="WH-like_DNA-bd_sf"/>
</dbReference>
<dbReference type="OrthoDB" id="439993at2759"/>
<accession>A0A0R3TDM3</accession>
<name>A0A0R3TDM3_RODNA</name>
<evidence type="ECO:0000256" key="2">
    <source>
        <dbReference type="PROSITE-ProRule" id="PRU00332"/>
    </source>
</evidence>
<feature type="compositionally biased region" description="Basic residues" evidence="3">
    <location>
        <begin position="74"/>
        <end position="86"/>
    </location>
</feature>
<dbReference type="STRING" id="102285.A0A0R3TDM3"/>
<reference evidence="7" key="1">
    <citation type="submission" date="2017-02" db="UniProtKB">
        <authorList>
            <consortium name="WormBaseParasite"/>
        </authorList>
    </citation>
    <scope>IDENTIFICATION</scope>
</reference>
<dbReference type="SUPFAM" id="SSF46785">
    <property type="entry name" value="Winged helix' DNA-binding domain"/>
    <property type="match status" value="1"/>
</dbReference>
<feature type="compositionally biased region" description="Low complexity" evidence="3">
    <location>
        <begin position="130"/>
        <end position="141"/>
    </location>
</feature>
<evidence type="ECO:0000256" key="1">
    <source>
        <dbReference type="ARBA" id="ARBA00022884"/>
    </source>
</evidence>
<evidence type="ECO:0000256" key="3">
    <source>
        <dbReference type="SAM" id="MobiDB-lite"/>
    </source>
</evidence>
<protein>
    <submittedName>
        <fullName evidence="7">HTH La-type RNA-binding domain-containing protein</fullName>
    </submittedName>
</protein>
<feature type="compositionally biased region" description="Basic and acidic residues" evidence="3">
    <location>
        <begin position="97"/>
        <end position="110"/>
    </location>
</feature>
<dbReference type="Proteomes" id="UP000278807">
    <property type="component" value="Unassembled WGS sequence"/>
</dbReference>
<feature type="region of interest" description="Disordered" evidence="3">
    <location>
        <begin position="130"/>
        <end position="178"/>
    </location>
</feature>
<evidence type="ECO:0000313" key="6">
    <source>
        <dbReference type="Proteomes" id="UP000278807"/>
    </source>
</evidence>
<dbReference type="InterPro" id="IPR036390">
    <property type="entry name" value="WH_DNA-bd_sf"/>
</dbReference>
<feature type="compositionally biased region" description="Polar residues" evidence="3">
    <location>
        <begin position="156"/>
        <end position="166"/>
    </location>
</feature>
<dbReference type="GO" id="GO:0003723">
    <property type="term" value="F:RNA binding"/>
    <property type="evidence" value="ECO:0007669"/>
    <property type="project" value="UniProtKB-UniRule"/>
</dbReference>
<evidence type="ECO:0000313" key="7">
    <source>
        <dbReference type="WBParaSite" id="HNAJ_0000516201-mRNA-1"/>
    </source>
</evidence>
<dbReference type="WBParaSite" id="HNAJ_0000516201-mRNA-1">
    <property type="protein sequence ID" value="HNAJ_0000516201-mRNA-1"/>
    <property type="gene ID" value="HNAJ_0000516201"/>
</dbReference>
<feature type="domain" description="HTH La-type RNA-binding" evidence="4">
    <location>
        <begin position="316"/>
        <end position="410"/>
    </location>
</feature>